<evidence type="ECO:0000313" key="2">
    <source>
        <dbReference type="Proteomes" id="UP000238206"/>
    </source>
</evidence>
<organism evidence="1 2">
    <name type="scientific">Burkholderia cepacia</name>
    <name type="common">Pseudomonas cepacia</name>
    <dbReference type="NCBI Taxonomy" id="292"/>
    <lineage>
        <taxon>Bacteria</taxon>
        <taxon>Pseudomonadati</taxon>
        <taxon>Pseudomonadota</taxon>
        <taxon>Betaproteobacteria</taxon>
        <taxon>Burkholderiales</taxon>
        <taxon>Burkholderiaceae</taxon>
        <taxon>Burkholderia</taxon>
        <taxon>Burkholderia cepacia complex</taxon>
    </lineage>
</organism>
<dbReference type="InterPro" id="IPR050678">
    <property type="entry name" value="DNA_Partitioning_ATPase"/>
</dbReference>
<sequence>MIVVVGNPKGGVGKSTIAVQLATGIAAAGGRVWLVDGDRQQSSASAMAARSYGQRPEIAAAAYDDGAKLHAELAKHAVQFDHVVVDAGGRDSSAFRAAMMAADVVLVPVMPRSFDVWALDDMAKLLDEARKVRALRACAFLNCADVQGVDNRDAESVIGSYESLELLPYRVHRRKAFANASAAGLHVEEMPRRDPVACAEIERLQDAVFGVVPSTAR</sequence>
<name>A0A2S8I0F4_BURCE</name>
<proteinExistence type="predicted"/>
<dbReference type="InterPro" id="IPR027417">
    <property type="entry name" value="P-loop_NTPase"/>
</dbReference>
<reference evidence="1 2" key="1">
    <citation type="submission" date="2018-02" db="EMBL/GenBank/DDBJ databases">
        <title>Draft genome sequencing of Burkholderia cepacia Y14-15.</title>
        <authorList>
            <person name="Zheng B.-X."/>
        </authorList>
    </citation>
    <scope>NUCLEOTIDE SEQUENCE [LARGE SCALE GENOMIC DNA]</scope>
    <source>
        <strain evidence="1 2">Y14-15</strain>
    </source>
</reference>
<dbReference type="PANTHER" id="PTHR13696:SF96">
    <property type="entry name" value="COBQ_COBB_MIND_PARA NUCLEOTIDE BINDING DOMAIN-CONTAINING PROTEIN"/>
    <property type="match status" value="1"/>
</dbReference>
<accession>A0A2S8I0F4</accession>
<dbReference type="CDD" id="cd02042">
    <property type="entry name" value="ParAB_family"/>
    <property type="match status" value="1"/>
</dbReference>
<dbReference type="Gene3D" id="3.40.50.300">
    <property type="entry name" value="P-loop containing nucleotide triphosphate hydrolases"/>
    <property type="match status" value="1"/>
</dbReference>
<dbReference type="EMBL" id="PUIQ01000095">
    <property type="protein sequence ID" value="PQP08169.1"/>
    <property type="molecule type" value="Genomic_DNA"/>
</dbReference>
<gene>
    <name evidence="1" type="ORF">C5615_36800</name>
</gene>
<comment type="caution">
    <text evidence="1">The sequence shown here is derived from an EMBL/GenBank/DDBJ whole genome shotgun (WGS) entry which is preliminary data.</text>
</comment>
<dbReference type="Pfam" id="PF09140">
    <property type="entry name" value="MipZ"/>
    <property type="match status" value="1"/>
</dbReference>
<dbReference type="RefSeq" id="WP_105393764.1">
    <property type="nucleotide sequence ID" value="NZ_PUIQ01000095.1"/>
</dbReference>
<dbReference type="AlphaFoldDB" id="A0A2S8I0F4"/>
<dbReference type="PIRSF" id="PIRSF009320">
    <property type="entry name" value="Nuc_binding_HP_1000"/>
    <property type="match status" value="1"/>
</dbReference>
<dbReference type="InterPro" id="IPR015223">
    <property type="entry name" value="MipZ"/>
</dbReference>
<dbReference type="PANTHER" id="PTHR13696">
    <property type="entry name" value="P-LOOP CONTAINING NUCLEOSIDE TRIPHOSPHATE HYDROLASE"/>
    <property type="match status" value="1"/>
</dbReference>
<dbReference type="SUPFAM" id="SSF52540">
    <property type="entry name" value="P-loop containing nucleoside triphosphate hydrolases"/>
    <property type="match status" value="1"/>
</dbReference>
<dbReference type="Proteomes" id="UP000238206">
    <property type="component" value="Unassembled WGS sequence"/>
</dbReference>
<evidence type="ECO:0000313" key="1">
    <source>
        <dbReference type="EMBL" id="PQP08169.1"/>
    </source>
</evidence>
<protein>
    <submittedName>
        <fullName evidence="1">Chromosome partitioning protein ParA</fullName>
    </submittedName>
</protein>